<reference evidence="3" key="1">
    <citation type="journal article" date="2021" name="Genome Biol. Evol.">
        <title>A High-Quality Reference Genome for a Parasitic Bivalve with Doubly Uniparental Inheritance (Bivalvia: Unionida).</title>
        <authorList>
            <person name="Smith C.H."/>
        </authorList>
    </citation>
    <scope>NUCLEOTIDE SEQUENCE</scope>
    <source>
        <strain evidence="3">CHS0354</strain>
    </source>
</reference>
<organism evidence="3 4">
    <name type="scientific">Potamilus streckersoni</name>
    <dbReference type="NCBI Taxonomy" id="2493646"/>
    <lineage>
        <taxon>Eukaryota</taxon>
        <taxon>Metazoa</taxon>
        <taxon>Spiralia</taxon>
        <taxon>Lophotrochozoa</taxon>
        <taxon>Mollusca</taxon>
        <taxon>Bivalvia</taxon>
        <taxon>Autobranchia</taxon>
        <taxon>Heteroconchia</taxon>
        <taxon>Palaeoheterodonta</taxon>
        <taxon>Unionida</taxon>
        <taxon>Unionoidea</taxon>
        <taxon>Unionidae</taxon>
        <taxon>Ambleminae</taxon>
        <taxon>Lampsilini</taxon>
        <taxon>Potamilus</taxon>
    </lineage>
</organism>
<accession>A0AAE0VWD1</accession>
<feature type="signal peptide" evidence="2">
    <location>
        <begin position="1"/>
        <end position="18"/>
    </location>
</feature>
<sequence length="160" mass="17745">MNALLRAVLMSLLIVVLTSECLVDGTTNEPHSRRKNWMRSGGGKNNGRRRVGPAMSGNRGLPPELRALHQEATRPEPSVASDWTRFTPRPPSSDEIQCYAEVKVTERVPGRCIQLWQSPLRVCQAGIHLDLYSDDCEQLESSTTQTSRTDTTRESTGGNP</sequence>
<feature type="chain" id="PRO_5042059303" evidence="2">
    <location>
        <begin position="19"/>
        <end position="160"/>
    </location>
</feature>
<protein>
    <submittedName>
        <fullName evidence="3">Uncharacterized protein</fullName>
    </submittedName>
</protein>
<reference evidence="3" key="2">
    <citation type="journal article" date="2021" name="Genome Biol. Evol.">
        <title>Developing a high-quality reference genome for a parasitic bivalve with doubly uniparental inheritance (Bivalvia: Unionida).</title>
        <authorList>
            <person name="Smith C.H."/>
        </authorList>
    </citation>
    <scope>NUCLEOTIDE SEQUENCE</scope>
    <source>
        <strain evidence="3">CHS0354</strain>
        <tissue evidence="3">Mantle</tissue>
    </source>
</reference>
<proteinExistence type="predicted"/>
<name>A0AAE0VWD1_9BIVA</name>
<feature type="region of interest" description="Disordered" evidence="1">
    <location>
        <begin position="25"/>
        <end position="90"/>
    </location>
</feature>
<comment type="caution">
    <text evidence="3">The sequence shown here is derived from an EMBL/GenBank/DDBJ whole genome shotgun (WGS) entry which is preliminary data.</text>
</comment>
<evidence type="ECO:0000256" key="1">
    <source>
        <dbReference type="SAM" id="MobiDB-lite"/>
    </source>
</evidence>
<reference evidence="3" key="3">
    <citation type="submission" date="2023-05" db="EMBL/GenBank/DDBJ databases">
        <authorList>
            <person name="Smith C.H."/>
        </authorList>
    </citation>
    <scope>NUCLEOTIDE SEQUENCE</scope>
    <source>
        <strain evidence="3">CHS0354</strain>
        <tissue evidence="3">Mantle</tissue>
    </source>
</reference>
<feature type="compositionally biased region" description="Low complexity" evidence="1">
    <location>
        <begin position="140"/>
        <end position="149"/>
    </location>
</feature>
<evidence type="ECO:0000313" key="3">
    <source>
        <dbReference type="EMBL" id="KAK3592424.1"/>
    </source>
</evidence>
<evidence type="ECO:0000256" key="2">
    <source>
        <dbReference type="SAM" id="SignalP"/>
    </source>
</evidence>
<dbReference type="Proteomes" id="UP001195483">
    <property type="component" value="Unassembled WGS sequence"/>
</dbReference>
<keyword evidence="2" id="KW-0732">Signal</keyword>
<gene>
    <name evidence="3" type="ORF">CHS0354_036054</name>
</gene>
<dbReference type="AlphaFoldDB" id="A0AAE0VWD1"/>
<dbReference type="EMBL" id="JAEAOA010002112">
    <property type="protein sequence ID" value="KAK3592424.1"/>
    <property type="molecule type" value="Genomic_DNA"/>
</dbReference>
<evidence type="ECO:0000313" key="4">
    <source>
        <dbReference type="Proteomes" id="UP001195483"/>
    </source>
</evidence>
<feature type="region of interest" description="Disordered" evidence="1">
    <location>
        <begin position="137"/>
        <end position="160"/>
    </location>
</feature>
<keyword evidence="4" id="KW-1185">Reference proteome</keyword>